<dbReference type="EMBL" id="BSNK01000002">
    <property type="protein sequence ID" value="GLQ24155.1"/>
    <property type="molecule type" value="Genomic_DNA"/>
</dbReference>
<dbReference type="PANTHER" id="PTHR21660">
    <property type="entry name" value="THIOESTERASE SUPERFAMILY MEMBER-RELATED"/>
    <property type="match status" value="1"/>
</dbReference>
<organism evidence="4 5">
    <name type="scientific">Algimonas ampicilliniresistens</name>
    <dbReference type="NCBI Taxonomy" id="1298735"/>
    <lineage>
        <taxon>Bacteria</taxon>
        <taxon>Pseudomonadati</taxon>
        <taxon>Pseudomonadota</taxon>
        <taxon>Alphaproteobacteria</taxon>
        <taxon>Maricaulales</taxon>
        <taxon>Robiginitomaculaceae</taxon>
        <taxon>Algimonas</taxon>
    </lineage>
</organism>
<comment type="similarity">
    <text evidence="1">Belongs to the thioesterase PaaI family.</text>
</comment>
<sequence length="141" mass="15203">MTNKSIPDGFAPHKRRSPFTDPFEPLYARLDDGQMSLGTVVRDLHCNSRGLVHGGFIATLADNAMGLTCGHALEKDGRKILGMVTVNLAIDYVGQAKIGEWLQTDSEIVKLGGSLVFVSTTLRTDATIVARANATFKIKTA</sequence>
<reference evidence="4" key="2">
    <citation type="submission" date="2023-01" db="EMBL/GenBank/DDBJ databases">
        <title>Draft genome sequence of Algimonas ampicilliniresistens strain NBRC 108219.</title>
        <authorList>
            <person name="Sun Q."/>
            <person name="Mori K."/>
        </authorList>
    </citation>
    <scope>NUCLEOTIDE SEQUENCE</scope>
    <source>
        <strain evidence="4">NBRC 108219</strain>
    </source>
</reference>
<dbReference type="CDD" id="cd03443">
    <property type="entry name" value="PaaI_thioesterase"/>
    <property type="match status" value="1"/>
</dbReference>
<comment type="caution">
    <text evidence="4">The sequence shown here is derived from an EMBL/GenBank/DDBJ whole genome shotgun (WGS) entry which is preliminary data.</text>
</comment>
<evidence type="ECO:0000259" key="3">
    <source>
        <dbReference type="Pfam" id="PF03061"/>
    </source>
</evidence>
<dbReference type="InterPro" id="IPR003736">
    <property type="entry name" value="PAAI_dom"/>
</dbReference>
<dbReference type="InterPro" id="IPR039298">
    <property type="entry name" value="ACOT13"/>
</dbReference>
<keyword evidence="5" id="KW-1185">Reference proteome</keyword>
<dbReference type="NCBIfam" id="TIGR00369">
    <property type="entry name" value="unchar_dom_1"/>
    <property type="match status" value="1"/>
</dbReference>
<feature type="domain" description="Thioesterase" evidence="3">
    <location>
        <begin position="50"/>
        <end position="125"/>
    </location>
</feature>
<protein>
    <submittedName>
        <fullName evidence="4">PaaI thioesterase</fullName>
    </submittedName>
</protein>
<evidence type="ECO:0000313" key="5">
    <source>
        <dbReference type="Proteomes" id="UP001161391"/>
    </source>
</evidence>
<dbReference type="Pfam" id="PF03061">
    <property type="entry name" value="4HBT"/>
    <property type="match status" value="1"/>
</dbReference>
<evidence type="ECO:0000256" key="2">
    <source>
        <dbReference type="ARBA" id="ARBA00022801"/>
    </source>
</evidence>
<proteinExistence type="inferred from homology"/>
<dbReference type="InterPro" id="IPR029069">
    <property type="entry name" value="HotDog_dom_sf"/>
</dbReference>
<keyword evidence="2" id="KW-0378">Hydrolase</keyword>
<name>A0ABQ5VBU3_9PROT</name>
<dbReference type="Gene3D" id="3.10.129.10">
    <property type="entry name" value="Hotdog Thioesterase"/>
    <property type="match status" value="1"/>
</dbReference>
<evidence type="ECO:0000313" key="4">
    <source>
        <dbReference type="EMBL" id="GLQ24155.1"/>
    </source>
</evidence>
<dbReference type="RefSeq" id="WP_284390300.1">
    <property type="nucleotide sequence ID" value="NZ_BSNK01000002.1"/>
</dbReference>
<evidence type="ECO:0000256" key="1">
    <source>
        <dbReference type="ARBA" id="ARBA00008324"/>
    </source>
</evidence>
<dbReference type="InterPro" id="IPR006683">
    <property type="entry name" value="Thioestr_dom"/>
</dbReference>
<dbReference type="Proteomes" id="UP001161391">
    <property type="component" value="Unassembled WGS sequence"/>
</dbReference>
<dbReference type="PANTHER" id="PTHR21660:SF1">
    <property type="entry name" value="ACYL-COENZYME A THIOESTERASE 13"/>
    <property type="match status" value="1"/>
</dbReference>
<dbReference type="SUPFAM" id="SSF54637">
    <property type="entry name" value="Thioesterase/thiol ester dehydrase-isomerase"/>
    <property type="match status" value="1"/>
</dbReference>
<gene>
    <name evidence="4" type="ORF">GCM10007853_20290</name>
</gene>
<accession>A0ABQ5VBU3</accession>
<reference evidence="4" key="1">
    <citation type="journal article" date="2014" name="Int. J. Syst. Evol. Microbiol.">
        <title>Complete genome of a new Firmicutes species belonging to the dominant human colonic microbiota ('Ruminococcus bicirculans') reveals two chromosomes and a selective capacity to utilize plant glucans.</title>
        <authorList>
            <consortium name="NISC Comparative Sequencing Program"/>
            <person name="Wegmann U."/>
            <person name="Louis P."/>
            <person name="Goesmann A."/>
            <person name="Henrissat B."/>
            <person name="Duncan S.H."/>
            <person name="Flint H.J."/>
        </authorList>
    </citation>
    <scope>NUCLEOTIDE SEQUENCE</scope>
    <source>
        <strain evidence="4">NBRC 108219</strain>
    </source>
</reference>